<feature type="domain" description="Fatty acid hydroxylase" evidence="8">
    <location>
        <begin position="211"/>
        <end position="344"/>
    </location>
</feature>
<keyword evidence="4 9" id="KW-0560">Oxidoreductase</keyword>
<dbReference type="GO" id="GO:0016491">
    <property type="term" value="F:oxidoreductase activity"/>
    <property type="evidence" value="ECO:0007669"/>
    <property type="project" value="UniProtKB-KW"/>
</dbReference>
<protein>
    <submittedName>
        <fullName evidence="9">Sterol desaturase family protein</fullName>
        <ecNumber evidence="9">1.-.-.-</ecNumber>
    </submittedName>
</protein>
<keyword evidence="6 7" id="KW-0472">Membrane</keyword>
<keyword evidence="5" id="KW-0443">Lipid metabolism</keyword>
<evidence type="ECO:0000256" key="6">
    <source>
        <dbReference type="ARBA" id="ARBA00023136"/>
    </source>
</evidence>
<keyword evidence="10" id="KW-1185">Reference proteome</keyword>
<feature type="transmembrane region" description="Helical" evidence="7">
    <location>
        <begin position="204"/>
        <end position="224"/>
    </location>
</feature>
<keyword evidence="2 7" id="KW-0812">Transmembrane</keyword>
<dbReference type="Proteomes" id="UP001280156">
    <property type="component" value="Unassembled WGS sequence"/>
</dbReference>
<feature type="transmembrane region" description="Helical" evidence="7">
    <location>
        <begin position="94"/>
        <end position="111"/>
    </location>
</feature>
<name>A0ABU4YSK0_9HYPH</name>
<feature type="transmembrane region" description="Helical" evidence="7">
    <location>
        <begin position="27"/>
        <end position="49"/>
    </location>
</feature>
<feature type="transmembrane region" description="Helical" evidence="7">
    <location>
        <begin position="69"/>
        <end position="87"/>
    </location>
</feature>
<accession>A0ABU4YSK0</accession>
<dbReference type="Pfam" id="PF04116">
    <property type="entry name" value="FA_hydroxylase"/>
    <property type="match status" value="1"/>
</dbReference>
<evidence type="ECO:0000256" key="4">
    <source>
        <dbReference type="ARBA" id="ARBA00023002"/>
    </source>
</evidence>
<evidence type="ECO:0000256" key="1">
    <source>
        <dbReference type="ARBA" id="ARBA00004127"/>
    </source>
</evidence>
<dbReference type="InterPro" id="IPR006694">
    <property type="entry name" value="Fatty_acid_hydroxylase"/>
</dbReference>
<keyword evidence="3 7" id="KW-1133">Transmembrane helix</keyword>
<evidence type="ECO:0000256" key="2">
    <source>
        <dbReference type="ARBA" id="ARBA00022692"/>
    </source>
</evidence>
<dbReference type="EC" id="1.-.-.-" evidence="9"/>
<proteinExistence type="predicted"/>
<evidence type="ECO:0000256" key="3">
    <source>
        <dbReference type="ARBA" id="ARBA00022989"/>
    </source>
</evidence>
<evidence type="ECO:0000256" key="5">
    <source>
        <dbReference type="ARBA" id="ARBA00023098"/>
    </source>
</evidence>
<dbReference type="EMBL" id="JAVIIV010000022">
    <property type="protein sequence ID" value="MDX8488737.1"/>
    <property type="molecule type" value="Genomic_DNA"/>
</dbReference>
<evidence type="ECO:0000259" key="8">
    <source>
        <dbReference type="Pfam" id="PF04116"/>
    </source>
</evidence>
<evidence type="ECO:0000256" key="7">
    <source>
        <dbReference type="SAM" id="Phobius"/>
    </source>
</evidence>
<dbReference type="InterPro" id="IPR051689">
    <property type="entry name" value="Sterol_desaturase/TMEM195"/>
</dbReference>
<organism evidence="9 10">
    <name type="scientific">Mesorhizobium humile</name>
    <dbReference type="NCBI Taxonomy" id="3072313"/>
    <lineage>
        <taxon>Bacteria</taxon>
        <taxon>Pseudomonadati</taxon>
        <taxon>Pseudomonadota</taxon>
        <taxon>Alphaproteobacteria</taxon>
        <taxon>Hyphomicrobiales</taxon>
        <taxon>Phyllobacteriaceae</taxon>
        <taxon>Mesorhizobium</taxon>
    </lineage>
</organism>
<feature type="transmembrane region" description="Helical" evidence="7">
    <location>
        <begin position="164"/>
        <end position="184"/>
    </location>
</feature>
<reference evidence="9 10" key="1">
    <citation type="submission" date="2023-08" db="EMBL/GenBank/DDBJ databases">
        <title>Implementing the SeqCode for naming new Mesorhizobium species isolated from Vachellia karroo root nodules.</title>
        <authorList>
            <person name="Van Lill M."/>
        </authorList>
    </citation>
    <scope>NUCLEOTIDE SEQUENCE [LARGE SCALE GENOMIC DNA]</scope>
    <source>
        <strain evidence="9 10">VK2B</strain>
    </source>
</reference>
<dbReference type="RefSeq" id="WP_320296504.1">
    <property type="nucleotide sequence ID" value="NZ_JAVIIU010000007.1"/>
</dbReference>
<gene>
    <name evidence="9" type="ORF">RFM52_26575</name>
</gene>
<sequence length="378" mass="43354">MPEGNFLKRVVGELETPRTKRPFGSGWLSGSIALLAGITALLMVIVLRYPTLTSMPDLAPIHQMLFFKPVLYFVLISGYILAILSMMLRREKTLGAAAMVTVLLASLIGMLPARHELRIEGVFFGLDFFILNALFMGVLFVPLERIFARNRAQTVFRDEWREDLFYYLVSSLLVQILTYLTLAPSNFVNAQGGLGSVRAWVHDLPWIVQLLAVMFLTDLAQYWVHRAFHRIPFLWNFHAVHHSAKSMDWIAGARMHFLEIIVLRSLTATPMFVLGFDESAIQTYILIVYVYSSFIHSNIGTSFGPVEKVLVSPRFHHWHHGLEKEAIDVNFAIHFPLLDRLFGTYHLPEGRWPKGYGIHGHPVPKGYWRQFLYPFRRA</sequence>
<evidence type="ECO:0000313" key="9">
    <source>
        <dbReference type="EMBL" id="MDX8488737.1"/>
    </source>
</evidence>
<evidence type="ECO:0000313" key="10">
    <source>
        <dbReference type="Proteomes" id="UP001280156"/>
    </source>
</evidence>
<dbReference type="PANTHER" id="PTHR21624:SF1">
    <property type="entry name" value="ALKYLGLYCEROL MONOOXYGENASE"/>
    <property type="match status" value="1"/>
</dbReference>
<dbReference type="PANTHER" id="PTHR21624">
    <property type="entry name" value="STEROL DESATURASE-RELATED PROTEIN"/>
    <property type="match status" value="1"/>
</dbReference>
<comment type="subcellular location">
    <subcellularLocation>
        <location evidence="1">Endomembrane system</location>
        <topology evidence="1">Multi-pass membrane protein</topology>
    </subcellularLocation>
</comment>
<feature type="transmembrane region" description="Helical" evidence="7">
    <location>
        <begin position="123"/>
        <end position="143"/>
    </location>
</feature>
<comment type="caution">
    <text evidence="9">The sequence shown here is derived from an EMBL/GenBank/DDBJ whole genome shotgun (WGS) entry which is preliminary data.</text>
</comment>